<dbReference type="EMBL" id="JACHJS010000001">
    <property type="protein sequence ID" value="MBB4968771.1"/>
    <property type="molecule type" value="Genomic_DNA"/>
</dbReference>
<reference evidence="2 3" key="1">
    <citation type="submission" date="2020-08" db="EMBL/GenBank/DDBJ databases">
        <title>Sequencing the genomes of 1000 actinobacteria strains.</title>
        <authorList>
            <person name="Klenk H.-P."/>
        </authorList>
    </citation>
    <scope>NUCLEOTIDE SEQUENCE [LARGE SCALE GENOMIC DNA]</scope>
    <source>
        <strain evidence="2 3">DSM 45084</strain>
    </source>
</reference>
<keyword evidence="1" id="KW-1133">Transmembrane helix</keyword>
<feature type="transmembrane region" description="Helical" evidence="1">
    <location>
        <begin position="25"/>
        <end position="42"/>
    </location>
</feature>
<organism evidence="2 3">
    <name type="scientific">Saccharothrix violaceirubra</name>
    <dbReference type="NCBI Taxonomy" id="413306"/>
    <lineage>
        <taxon>Bacteria</taxon>
        <taxon>Bacillati</taxon>
        <taxon>Actinomycetota</taxon>
        <taxon>Actinomycetes</taxon>
        <taxon>Pseudonocardiales</taxon>
        <taxon>Pseudonocardiaceae</taxon>
        <taxon>Saccharothrix</taxon>
    </lineage>
</organism>
<name>A0A7W7T9C9_9PSEU</name>
<sequence>MTTQVPSRPRLRVVPDPEPRPKRRVLPVLLVPVALAVLLVVLRSRRGR</sequence>
<keyword evidence="1" id="KW-0812">Transmembrane</keyword>
<comment type="caution">
    <text evidence="2">The sequence shown here is derived from an EMBL/GenBank/DDBJ whole genome shotgun (WGS) entry which is preliminary data.</text>
</comment>
<dbReference type="AlphaFoldDB" id="A0A7W7T9C9"/>
<dbReference type="Proteomes" id="UP000542674">
    <property type="component" value="Unassembled WGS sequence"/>
</dbReference>
<dbReference type="RefSeq" id="WP_184674525.1">
    <property type="nucleotide sequence ID" value="NZ_BAABAI010000006.1"/>
</dbReference>
<keyword evidence="1" id="KW-0472">Membrane</keyword>
<protein>
    <submittedName>
        <fullName evidence="2">Uncharacterized protein</fullName>
    </submittedName>
</protein>
<proteinExistence type="predicted"/>
<evidence type="ECO:0000313" key="3">
    <source>
        <dbReference type="Proteomes" id="UP000542674"/>
    </source>
</evidence>
<keyword evidence="3" id="KW-1185">Reference proteome</keyword>
<evidence type="ECO:0000313" key="2">
    <source>
        <dbReference type="EMBL" id="MBB4968771.1"/>
    </source>
</evidence>
<accession>A0A7W7T9C9</accession>
<gene>
    <name evidence="2" type="ORF">F4559_006130</name>
</gene>
<evidence type="ECO:0000256" key="1">
    <source>
        <dbReference type="SAM" id="Phobius"/>
    </source>
</evidence>